<feature type="coiled-coil region" evidence="1">
    <location>
        <begin position="298"/>
        <end position="454"/>
    </location>
</feature>
<accession>A0AAV9E2T1</accession>
<feature type="compositionally biased region" description="Low complexity" evidence="2">
    <location>
        <begin position="198"/>
        <end position="215"/>
    </location>
</feature>
<dbReference type="PANTHER" id="PTHR47270:SF3">
    <property type="entry name" value="HYPOTETICAL PROTEIN"/>
    <property type="match status" value="1"/>
</dbReference>
<evidence type="ECO:0000256" key="1">
    <source>
        <dbReference type="SAM" id="Coils"/>
    </source>
</evidence>
<comment type="caution">
    <text evidence="4">The sequence shown here is derived from an EMBL/GenBank/DDBJ whole genome shotgun (WGS) entry which is preliminary data.</text>
</comment>
<feature type="region of interest" description="Disordered" evidence="2">
    <location>
        <begin position="1393"/>
        <end position="1418"/>
    </location>
</feature>
<gene>
    <name evidence="4" type="ORF">QJS10_CPA09g01840</name>
</gene>
<feature type="compositionally biased region" description="Polar residues" evidence="2">
    <location>
        <begin position="167"/>
        <end position="187"/>
    </location>
</feature>
<feature type="compositionally biased region" description="Polar residues" evidence="2">
    <location>
        <begin position="257"/>
        <end position="271"/>
    </location>
</feature>
<feature type="coiled-coil region" evidence="1">
    <location>
        <begin position="991"/>
        <end position="1046"/>
    </location>
</feature>
<protein>
    <recommendedName>
        <fullName evidence="3">C2 NT-type domain-containing protein</fullName>
    </recommendedName>
</protein>
<evidence type="ECO:0000259" key="3">
    <source>
        <dbReference type="PROSITE" id="PS51840"/>
    </source>
</evidence>
<organism evidence="4 5">
    <name type="scientific">Acorus calamus</name>
    <name type="common">Sweet flag</name>
    <dbReference type="NCBI Taxonomy" id="4465"/>
    <lineage>
        <taxon>Eukaryota</taxon>
        <taxon>Viridiplantae</taxon>
        <taxon>Streptophyta</taxon>
        <taxon>Embryophyta</taxon>
        <taxon>Tracheophyta</taxon>
        <taxon>Spermatophyta</taxon>
        <taxon>Magnoliopsida</taxon>
        <taxon>Liliopsida</taxon>
        <taxon>Acoraceae</taxon>
        <taxon>Acorus</taxon>
    </lineage>
</organism>
<feature type="coiled-coil region" evidence="1">
    <location>
        <begin position="562"/>
        <end position="643"/>
    </location>
</feature>
<feature type="compositionally biased region" description="Polar residues" evidence="2">
    <location>
        <begin position="220"/>
        <end position="229"/>
    </location>
</feature>
<reference evidence="4" key="1">
    <citation type="journal article" date="2023" name="Nat. Commun.">
        <title>Diploid and tetraploid genomes of Acorus and the evolution of monocots.</title>
        <authorList>
            <person name="Ma L."/>
            <person name="Liu K.W."/>
            <person name="Li Z."/>
            <person name="Hsiao Y.Y."/>
            <person name="Qi Y."/>
            <person name="Fu T."/>
            <person name="Tang G.D."/>
            <person name="Zhang D."/>
            <person name="Sun W.H."/>
            <person name="Liu D.K."/>
            <person name="Li Y."/>
            <person name="Chen G.Z."/>
            <person name="Liu X.D."/>
            <person name="Liao X.Y."/>
            <person name="Jiang Y.T."/>
            <person name="Yu X."/>
            <person name="Hao Y."/>
            <person name="Huang J."/>
            <person name="Zhao X.W."/>
            <person name="Ke S."/>
            <person name="Chen Y.Y."/>
            <person name="Wu W.L."/>
            <person name="Hsu J.L."/>
            <person name="Lin Y.F."/>
            <person name="Huang M.D."/>
            <person name="Li C.Y."/>
            <person name="Huang L."/>
            <person name="Wang Z.W."/>
            <person name="Zhao X."/>
            <person name="Zhong W.Y."/>
            <person name="Peng D.H."/>
            <person name="Ahmad S."/>
            <person name="Lan S."/>
            <person name="Zhang J.S."/>
            <person name="Tsai W.C."/>
            <person name="Van de Peer Y."/>
            <person name="Liu Z.J."/>
        </authorList>
    </citation>
    <scope>NUCLEOTIDE SEQUENCE</scope>
    <source>
        <strain evidence="4">CP</strain>
    </source>
</reference>
<feature type="coiled-coil region" evidence="1">
    <location>
        <begin position="786"/>
        <end position="827"/>
    </location>
</feature>
<name>A0AAV9E2T1_ACOCL</name>
<feature type="coiled-coil region" evidence="1">
    <location>
        <begin position="1229"/>
        <end position="1273"/>
    </location>
</feature>
<feature type="compositionally biased region" description="Basic and acidic residues" evidence="2">
    <location>
        <begin position="1393"/>
        <end position="1402"/>
    </location>
</feature>
<evidence type="ECO:0000313" key="4">
    <source>
        <dbReference type="EMBL" id="KAK1307810.1"/>
    </source>
</evidence>
<keyword evidence="1" id="KW-0175">Coiled coil</keyword>
<reference evidence="4" key="2">
    <citation type="submission" date="2023-06" db="EMBL/GenBank/DDBJ databases">
        <authorList>
            <person name="Ma L."/>
            <person name="Liu K.-W."/>
            <person name="Li Z."/>
            <person name="Hsiao Y.-Y."/>
            <person name="Qi Y."/>
            <person name="Fu T."/>
            <person name="Tang G."/>
            <person name="Zhang D."/>
            <person name="Sun W.-H."/>
            <person name="Liu D.-K."/>
            <person name="Li Y."/>
            <person name="Chen G.-Z."/>
            <person name="Liu X.-D."/>
            <person name="Liao X.-Y."/>
            <person name="Jiang Y.-T."/>
            <person name="Yu X."/>
            <person name="Hao Y."/>
            <person name="Huang J."/>
            <person name="Zhao X.-W."/>
            <person name="Ke S."/>
            <person name="Chen Y.-Y."/>
            <person name="Wu W.-L."/>
            <person name="Hsu J.-L."/>
            <person name="Lin Y.-F."/>
            <person name="Huang M.-D."/>
            <person name="Li C.-Y."/>
            <person name="Huang L."/>
            <person name="Wang Z.-W."/>
            <person name="Zhao X."/>
            <person name="Zhong W.-Y."/>
            <person name="Peng D.-H."/>
            <person name="Ahmad S."/>
            <person name="Lan S."/>
            <person name="Zhang J.-S."/>
            <person name="Tsai W.-C."/>
            <person name="Van De Peer Y."/>
            <person name="Liu Z.-J."/>
        </authorList>
    </citation>
    <scope>NUCLEOTIDE SEQUENCE</scope>
    <source>
        <strain evidence="4">CP</strain>
        <tissue evidence="4">Leaves</tissue>
    </source>
</reference>
<dbReference type="Pfam" id="PF10358">
    <property type="entry name" value="NT-C2"/>
    <property type="match status" value="1"/>
</dbReference>
<dbReference type="EMBL" id="JAUJYO010000009">
    <property type="protein sequence ID" value="KAK1307810.1"/>
    <property type="molecule type" value="Genomic_DNA"/>
</dbReference>
<dbReference type="PANTHER" id="PTHR47270">
    <property type="entry name" value="PROTEIN MLP1-LIKE"/>
    <property type="match status" value="1"/>
</dbReference>
<dbReference type="InterPro" id="IPR019448">
    <property type="entry name" value="NT-C2"/>
</dbReference>
<feature type="region of interest" description="Disordered" evidence="2">
    <location>
        <begin position="144"/>
        <end position="271"/>
    </location>
</feature>
<evidence type="ECO:0000256" key="2">
    <source>
        <dbReference type="SAM" id="MobiDB-lite"/>
    </source>
</evidence>
<dbReference type="Proteomes" id="UP001180020">
    <property type="component" value="Unassembled WGS sequence"/>
</dbReference>
<keyword evidence="5" id="KW-1185">Reference proteome</keyword>
<feature type="domain" description="C2 NT-type" evidence="3">
    <location>
        <begin position="6"/>
        <end position="140"/>
    </location>
</feature>
<proteinExistence type="predicted"/>
<evidence type="ECO:0000313" key="5">
    <source>
        <dbReference type="Proteomes" id="UP001180020"/>
    </source>
</evidence>
<dbReference type="PROSITE" id="PS51840">
    <property type="entry name" value="C2_NT"/>
    <property type="match status" value="1"/>
</dbReference>
<sequence>MFRLQRHRPSKSGEKIDFRFSKFQASQVPKGWDKLFVSIISVETGKTIAKSSKAVVRNGTCQWPESLSESIWISHDASKDLEECLFKIVVSMGSARAGILGEATVNLTDFMSPSDPGPISLPLKKSAHGTILQLSHAGKLKRWKGSASNLDDPYTENDDMDNKSDGSDISFNRSVGSSSGNHLGSTSHPDELGNRDLSFSGSGSHRSSDSGESLGRTILSPGNNLSRVSYNHIGRQDSAGSQIGGTYISDLGDEVPRSNQSPFNSRTTGSGIHYQNQWHELAGQNSSHSLAPSSLRNKNSSKDLLEAAEHTIEDLRAEAKMWENNARKTKIDLDKLKKDLADQSRNRANLDMELSMACSERDSLRQEIEKMKLSVEELTAKQSVSDNSSSPSEDLINLKKELEDELKFQKESSTNLALQLKKSQEANLELISILQELEETIEKQGIEIVNLSEKKDLMNIESSISGTDESRRLDLHDESLAKNLQKGFTNPEDSNVEAISGKWDGNSGVDYHRDLPLQLHELQESESRLQCVVKSLEKSLEEKDHEIKLAGSLKDQALHDKEAEWANKLSLKEKEIAELETKLSNLVDFKALKDSEISRGGDSDLIKEVEDLRIKVQELERDCNELTDENLELMYKMKESEKDSLVKETSTVAALDDSPVSSSSGNAESEISLLKYHLEGELKNAELLNDGNVTESLQIQVGLLQKKHTALELELQHFKDKASDLDAKLCQSLMEVEEKGVELTVVREDPITPEKVKTMVGKFLELNNILEAKYAECKDMFTGSDIREQDAQLAEAQKNLEEYVLKEQELKHLNDKLQLDNEDINQQLVVKRTEIDLLKSGFLLKEEDVLRNSQRESETLIASLLKDKNQLEKDLETALRGSSITSKCLDDVQQDMMVLTSSMETRESASKILERESMELESSKCEVELHISELEQENVQLSERVSGLEAQLRYYTHERESNHLEVENSRRLVIDLRDQIERLGIEMEMQKVEHKERLQDFQKKLSEAQEQSEFSKRAQVKLQATIENLIEEYSSLQELTGDLRRQKLEMHEHCAHIEVELRESQKKNYELHKKVEILEFKLSSLNKDVEHFHLHAHPDNFSHVRNLCDEVPPEKMVVVGHLQTEVTHFTAELVPAQYENGQLTPEGVPKVSILHPGQSELEDDLNEVHSKAWLVDTESPLESESKSQGSTGIGTSSKLSDELLVADLKHMQIPLEGVESSEPQFTRIMNELEIKLKASEYEKQQLTEEIWSLKDQLQKIIHLQDEILDLRNSLDETKFEKVKLEVSLQTVSSDCEELKVERISFVDKLSRMKKDLTESEDARRRMVSLEEKVLLLEGDLSARDALSAQDAELKNELSRMKRANSQFKRKIQSLEEEKDEYLKRAQELEKELKLRKDEKQSNEELQSTRTNEAEENINGHSDVQAELIKKIKQLQVLQNCQENQVDQGNSLEGHLDKSKRYLL</sequence>
<feature type="coiled-coil region" evidence="1">
    <location>
        <begin position="854"/>
        <end position="881"/>
    </location>
</feature>